<evidence type="ECO:0000313" key="2">
    <source>
        <dbReference type="EMBL" id="GAE32545.1"/>
    </source>
</evidence>
<organism evidence="2 3">
    <name type="scientific">Halalkalibacter hemicellulosilyticusJCM 9152</name>
    <dbReference type="NCBI Taxonomy" id="1236971"/>
    <lineage>
        <taxon>Bacteria</taxon>
        <taxon>Bacillati</taxon>
        <taxon>Bacillota</taxon>
        <taxon>Bacilli</taxon>
        <taxon>Bacillales</taxon>
        <taxon>Bacillaceae</taxon>
        <taxon>Halalkalibacter</taxon>
    </lineage>
</organism>
<dbReference type="Proteomes" id="UP000018895">
    <property type="component" value="Unassembled WGS sequence"/>
</dbReference>
<dbReference type="OrthoDB" id="2354159at2"/>
<keyword evidence="3" id="KW-1185">Reference proteome</keyword>
<dbReference type="RefSeq" id="WP_035346861.1">
    <property type="nucleotide sequence ID" value="NZ_BAUU01000039.1"/>
</dbReference>
<name>W4QKA7_9BACI</name>
<evidence type="ECO:0000313" key="3">
    <source>
        <dbReference type="Proteomes" id="UP000018895"/>
    </source>
</evidence>
<proteinExistence type="predicted"/>
<dbReference type="AlphaFoldDB" id="W4QKA7"/>
<dbReference type="GO" id="GO:0035438">
    <property type="term" value="F:cyclic-di-GMP binding"/>
    <property type="evidence" value="ECO:0007669"/>
    <property type="project" value="InterPro"/>
</dbReference>
<protein>
    <recommendedName>
        <fullName evidence="1">PilZ domain-containing protein</fullName>
    </recommendedName>
</protein>
<dbReference type="Pfam" id="PF07238">
    <property type="entry name" value="PilZ"/>
    <property type="match status" value="1"/>
</dbReference>
<dbReference type="STRING" id="1236971.JCM9152_4082"/>
<feature type="domain" description="PilZ" evidence="1">
    <location>
        <begin position="10"/>
        <end position="109"/>
    </location>
</feature>
<dbReference type="EMBL" id="BAUU01000039">
    <property type="protein sequence ID" value="GAE32545.1"/>
    <property type="molecule type" value="Genomic_DNA"/>
</dbReference>
<dbReference type="InterPro" id="IPR009875">
    <property type="entry name" value="PilZ_domain"/>
</dbReference>
<evidence type="ECO:0000259" key="1">
    <source>
        <dbReference type="Pfam" id="PF07238"/>
    </source>
</evidence>
<dbReference type="SUPFAM" id="SSF141371">
    <property type="entry name" value="PilZ domain-like"/>
    <property type="match status" value="1"/>
</dbReference>
<comment type="caution">
    <text evidence="2">The sequence shown here is derived from an EMBL/GenBank/DDBJ whole genome shotgun (WGS) entry which is preliminary data.</text>
</comment>
<dbReference type="Gene3D" id="2.40.10.220">
    <property type="entry name" value="predicted glycosyltransferase like domains"/>
    <property type="match status" value="1"/>
</dbReference>
<accession>W4QKA7</accession>
<reference evidence="2" key="1">
    <citation type="journal article" date="2014" name="Genome Announc.">
        <title>Draft Genome Sequences of Three Alkaliphilic Bacillus Strains, Bacillus wakoensis JCM 9140T, Bacillus akibai JCM 9157T, and Bacillus hemicellulosilyticus JCM 9152T.</title>
        <authorList>
            <person name="Yuki M."/>
            <person name="Oshima K."/>
            <person name="Suda W."/>
            <person name="Oshida Y."/>
            <person name="Kitamura K."/>
            <person name="Iida T."/>
            <person name="Hattori M."/>
            <person name="Ohkuma M."/>
        </authorList>
    </citation>
    <scope>NUCLEOTIDE SEQUENCE [LARGE SCALE GENOMIC DNA]</scope>
    <source>
        <strain evidence="2">JCM 9152</strain>
    </source>
</reference>
<gene>
    <name evidence="2" type="ORF">JCM9152_4082</name>
</gene>
<sequence length="118" mass="13829">MRYKRDESFRYEFKQPLDGTFTILTEGETSKPASIHILDVSPGGIKFTTKLDLPIEEKGYRLKVEMVLSDEQIEIVGTIVWKKPSHGQFVYGFEAEEDEELEKYLIHLLKRYIKTIEE</sequence>